<organism evidence="7 8">
    <name type="scientific">Paenibacillus lignilyticus</name>
    <dbReference type="NCBI Taxonomy" id="1172615"/>
    <lineage>
        <taxon>Bacteria</taxon>
        <taxon>Bacillati</taxon>
        <taxon>Bacillota</taxon>
        <taxon>Bacilli</taxon>
        <taxon>Bacillales</taxon>
        <taxon>Paenibacillaceae</taxon>
        <taxon>Paenibacillus</taxon>
    </lineage>
</organism>
<comment type="function">
    <text evidence="5">Catalyzes the deamination of various vicinal amino-alcohols to oxo compounds. Allows this organism to utilize ethanolamine as the sole source of nitrogen and carbon in the presence of external vitamin B12.</text>
</comment>
<proteinExistence type="inferred from homology"/>
<feature type="region of interest" description="Disordered" evidence="6">
    <location>
        <begin position="18"/>
        <end position="85"/>
    </location>
</feature>
<keyword evidence="3 5" id="KW-0170">Cobalt</keyword>
<evidence type="ECO:0000313" key="7">
    <source>
        <dbReference type="EMBL" id="MBP3962731.1"/>
    </source>
</evidence>
<feature type="compositionally biased region" description="Low complexity" evidence="6">
    <location>
        <begin position="24"/>
        <end position="54"/>
    </location>
</feature>
<evidence type="ECO:0000256" key="2">
    <source>
        <dbReference type="ARBA" id="ARBA00023239"/>
    </source>
</evidence>
<comment type="caution">
    <text evidence="7">The sequence shown here is derived from an EMBL/GenBank/DDBJ whole genome shotgun (WGS) entry which is preliminary data.</text>
</comment>
<evidence type="ECO:0000313" key="8">
    <source>
        <dbReference type="Proteomes" id="UP000673394"/>
    </source>
</evidence>
<gene>
    <name evidence="5 7" type="primary">eutC</name>
    <name evidence="7" type="ORF">I8J30_08440</name>
</gene>
<comment type="similarity">
    <text evidence="5">Belongs to the EutC family.</text>
</comment>
<dbReference type="InterPro" id="IPR042251">
    <property type="entry name" value="EutC_C"/>
</dbReference>
<comment type="subunit">
    <text evidence="5">The basic unit is a heterodimer which dimerizes to form tetramers. The heterotetramers trimerize; 6 large subunits form a core ring with 6 small subunits projecting outwards.</text>
</comment>
<name>A0ABS5C9Q9_9BACL</name>
<dbReference type="InterPro" id="IPR042255">
    <property type="entry name" value="EutC_N"/>
</dbReference>
<evidence type="ECO:0000256" key="1">
    <source>
        <dbReference type="ARBA" id="ARBA00022628"/>
    </source>
</evidence>
<evidence type="ECO:0000256" key="5">
    <source>
        <dbReference type="HAMAP-Rule" id="MF_00601"/>
    </source>
</evidence>
<comment type="subcellular location">
    <subcellularLocation>
        <location evidence="5">Bacterial microcompartment</location>
    </subcellularLocation>
</comment>
<feature type="binding site" evidence="5">
    <location>
        <position position="252"/>
    </location>
    <ligand>
        <name>adenosylcob(III)alamin</name>
        <dbReference type="ChEBI" id="CHEBI:18408"/>
    </ligand>
</feature>
<dbReference type="Gene3D" id="1.10.30.40">
    <property type="entry name" value="Ethanolamine ammonia-lyase light chain (EutC), N-terminal domain"/>
    <property type="match status" value="1"/>
</dbReference>
<feature type="binding site" evidence="5">
    <location>
        <position position="231"/>
    </location>
    <ligand>
        <name>adenosylcob(III)alamin</name>
        <dbReference type="ChEBI" id="CHEBI:18408"/>
    </ligand>
</feature>
<dbReference type="PANTHER" id="PTHR39330:SF1">
    <property type="entry name" value="ETHANOLAMINE AMMONIA-LYASE SMALL SUBUNIT"/>
    <property type="match status" value="1"/>
</dbReference>
<accession>A0ABS5C9Q9</accession>
<evidence type="ECO:0000256" key="6">
    <source>
        <dbReference type="SAM" id="MobiDB-lite"/>
    </source>
</evidence>
<comment type="cofactor">
    <cofactor evidence="5">
        <name>adenosylcob(III)alamin</name>
        <dbReference type="ChEBI" id="CHEBI:18408"/>
    </cofactor>
    <text evidence="5">Binds between the large and small subunits.</text>
</comment>
<dbReference type="EMBL" id="JAGKSP010000002">
    <property type="protein sequence ID" value="MBP3962731.1"/>
    <property type="molecule type" value="Genomic_DNA"/>
</dbReference>
<keyword evidence="2 5" id="KW-0456">Lyase</keyword>
<dbReference type="RefSeq" id="WP_210657141.1">
    <property type="nucleotide sequence ID" value="NZ_JAGKSP010000002.1"/>
</dbReference>
<dbReference type="EC" id="4.3.1.7" evidence="5"/>
<protein>
    <recommendedName>
        <fullName evidence="5">Ethanolamine ammonia-lyase small subunit</fullName>
        <shortName evidence="5">EAL small subunit</shortName>
        <ecNumber evidence="5">4.3.1.7</ecNumber>
    </recommendedName>
</protein>
<keyword evidence="1 5" id="KW-0846">Cobalamin</keyword>
<dbReference type="HAMAP" id="MF_00601">
    <property type="entry name" value="EutC"/>
    <property type="match status" value="1"/>
</dbReference>
<evidence type="ECO:0000256" key="3">
    <source>
        <dbReference type="ARBA" id="ARBA00023285"/>
    </source>
</evidence>
<dbReference type="GO" id="GO:0008851">
    <property type="term" value="F:ethanolamine ammonia-lyase activity"/>
    <property type="evidence" value="ECO:0007669"/>
    <property type="project" value="UniProtKB-EC"/>
</dbReference>
<dbReference type="InterPro" id="IPR009246">
    <property type="entry name" value="EutC"/>
</dbReference>
<dbReference type="Pfam" id="PF05985">
    <property type="entry name" value="EutC"/>
    <property type="match status" value="1"/>
</dbReference>
<dbReference type="Gene3D" id="3.40.50.11240">
    <property type="entry name" value="Ethanolamine ammonia-lyase light chain (EutC)"/>
    <property type="match status" value="1"/>
</dbReference>
<dbReference type="Proteomes" id="UP000673394">
    <property type="component" value="Unassembled WGS sequence"/>
</dbReference>
<comment type="pathway">
    <text evidence="5">Amine and polyamine degradation; ethanolamine degradation.</text>
</comment>
<dbReference type="NCBIfam" id="NF003971">
    <property type="entry name" value="PRK05465.1"/>
    <property type="match status" value="1"/>
</dbReference>
<reference evidence="7 8" key="1">
    <citation type="submission" date="2021-04" db="EMBL/GenBank/DDBJ databases">
        <title>Paenibacillus sp. DLE-14 whole genome sequence.</title>
        <authorList>
            <person name="Ham Y.J."/>
        </authorList>
    </citation>
    <scope>NUCLEOTIDE SEQUENCE [LARGE SCALE GENOMIC DNA]</scope>
    <source>
        <strain evidence="7 8">DLE-14</strain>
    </source>
</reference>
<dbReference type="PANTHER" id="PTHR39330">
    <property type="entry name" value="ETHANOLAMINE AMMONIA-LYASE LIGHT CHAIN"/>
    <property type="match status" value="1"/>
</dbReference>
<keyword evidence="4 5" id="KW-1283">Bacterial microcompartment</keyword>
<evidence type="ECO:0000256" key="4">
    <source>
        <dbReference type="ARBA" id="ARBA00024446"/>
    </source>
</evidence>
<comment type="catalytic activity">
    <reaction evidence="5">
        <text>ethanolamine = acetaldehyde + NH4(+)</text>
        <dbReference type="Rhea" id="RHEA:15313"/>
        <dbReference type="ChEBI" id="CHEBI:15343"/>
        <dbReference type="ChEBI" id="CHEBI:28938"/>
        <dbReference type="ChEBI" id="CHEBI:57603"/>
        <dbReference type="EC" id="4.3.1.7"/>
    </reaction>
</comment>
<keyword evidence="8" id="KW-1185">Reference proteome</keyword>
<sequence>MHSKLSVEQLVDRVMAELEKRIAPSPSTSPTISSQLQPKSPSQSPSQSPSPSQPSEDRESVGDPVESSNVEEAFSGLRTSHVPNPKWEEGMSELIASTPARIGVWRAGTRPLTRELLHFRCDHAAAVDSIYGSVSQSLLDEYGLFTVESCFVNTENYLKRPDMGRVITNEGVRAILEHCQRKPQVQIVVSDGLSANAVNANFADVYPSLLDSLGELGLSTGTPFFVRGGRVAVMDPIGDLLEPEVLVLLIGERPGLVSSKSMSAYMCYRPRAGTIESSRTVLSNIHAGGTAPVEAGAHMGTIVRKMLEQRTSGVHLE</sequence>